<comment type="caution">
    <text evidence="1">The sequence shown here is derived from an EMBL/GenBank/DDBJ whole genome shotgun (WGS) entry which is preliminary data.</text>
</comment>
<gene>
    <name evidence="1" type="ORF">ACFPMF_27355</name>
</gene>
<name>A0ABW0IKQ7_9BACT</name>
<proteinExistence type="predicted"/>
<dbReference type="SUPFAM" id="SSF53448">
    <property type="entry name" value="Nucleotide-diphospho-sugar transferases"/>
    <property type="match status" value="1"/>
</dbReference>
<sequence>METPILLIIFNRPDTTQRIFDIIRVVKPKYLFIAADGPRPDNPTDIEACRAARAIIEQVDWPCTVRTLFRTENRGCGQGPAEAITWFFDHVEEGIILEDDCLPTEDFFDFCTKMLTYYRGSPNISVISGTNLMLKWKSTRQPYLFCLTGPTWGWATWKRAWQYFDYNLTEWGNESNRDIVKKLLREVEYKYWGTIFDELYKCRRTDVWDYQWYLARLINCPISIVPSVNLVSNIGYGKGATHTIYKSAIIEMPIFSYRYDLFFRDIELDKLFDRVVFERFYNPNKKTLLRRVLIKFSRVVLAK</sequence>
<dbReference type="InterPro" id="IPR029044">
    <property type="entry name" value="Nucleotide-diphossugar_trans"/>
</dbReference>
<dbReference type="Proteomes" id="UP001596106">
    <property type="component" value="Unassembled WGS sequence"/>
</dbReference>
<dbReference type="GO" id="GO:0016740">
    <property type="term" value="F:transferase activity"/>
    <property type="evidence" value="ECO:0007669"/>
    <property type="project" value="UniProtKB-KW"/>
</dbReference>
<evidence type="ECO:0000313" key="1">
    <source>
        <dbReference type="EMBL" id="MFC5413072.1"/>
    </source>
</evidence>
<accession>A0ABW0IKQ7</accession>
<organism evidence="1 2">
    <name type="scientific">Larkinella bovis</name>
    <dbReference type="NCBI Taxonomy" id="683041"/>
    <lineage>
        <taxon>Bacteria</taxon>
        <taxon>Pseudomonadati</taxon>
        <taxon>Bacteroidota</taxon>
        <taxon>Cytophagia</taxon>
        <taxon>Cytophagales</taxon>
        <taxon>Spirosomataceae</taxon>
        <taxon>Larkinella</taxon>
    </lineage>
</organism>
<dbReference type="RefSeq" id="WP_379851236.1">
    <property type="nucleotide sequence ID" value="NZ_JBHSMA010000019.1"/>
</dbReference>
<keyword evidence="1" id="KW-0808">Transferase</keyword>
<dbReference type="Gene3D" id="3.90.550.10">
    <property type="entry name" value="Spore Coat Polysaccharide Biosynthesis Protein SpsA, Chain A"/>
    <property type="match status" value="1"/>
</dbReference>
<protein>
    <submittedName>
        <fullName evidence="1">Nucleotide-diphospho-sugar transferase</fullName>
    </submittedName>
</protein>
<evidence type="ECO:0000313" key="2">
    <source>
        <dbReference type="Proteomes" id="UP001596106"/>
    </source>
</evidence>
<keyword evidence="2" id="KW-1185">Reference proteome</keyword>
<dbReference type="EMBL" id="JBHSMA010000019">
    <property type="protein sequence ID" value="MFC5413072.1"/>
    <property type="molecule type" value="Genomic_DNA"/>
</dbReference>
<reference evidence="2" key="1">
    <citation type="journal article" date="2019" name="Int. J. Syst. Evol. Microbiol.">
        <title>The Global Catalogue of Microorganisms (GCM) 10K type strain sequencing project: providing services to taxonomists for standard genome sequencing and annotation.</title>
        <authorList>
            <consortium name="The Broad Institute Genomics Platform"/>
            <consortium name="The Broad Institute Genome Sequencing Center for Infectious Disease"/>
            <person name="Wu L."/>
            <person name="Ma J."/>
        </authorList>
    </citation>
    <scope>NUCLEOTIDE SEQUENCE [LARGE SCALE GENOMIC DNA]</scope>
    <source>
        <strain evidence="2">CCUG 55250</strain>
    </source>
</reference>